<comment type="caution">
    <text evidence="1">The sequence shown here is derived from an EMBL/GenBank/DDBJ whole genome shotgun (WGS) entry which is preliminary data.</text>
</comment>
<organism evidence="1 2">
    <name type="scientific">Haemaphysalis longicornis</name>
    <name type="common">Bush tick</name>
    <dbReference type="NCBI Taxonomy" id="44386"/>
    <lineage>
        <taxon>Eukaryota</taxon>
        <taxon>Metazoa</taxon>
        <taxon>Ecdysozoa</taxon>
        <taxon>Arthropoda</taxon>
        <taxon>Chelicerata</taxon>
        <taxon>Arachnida</taxon>
        <taxon>Acari</taxon>
        <taxon>Parasitiformes</taxon>
        <taxon>Ixodida</taxon>
        <taxon>Ixodoidea</taxon>
        <taxon>Ixodidae</taxon>
        <taxon>Haemaphysalinae</taxon>
        <taxon>Haemaphysalis</taxon>
    </lineage>
</organism>
<sequence>MLEDMPLSFEPKEQELDAEMLTAKYAIKLTQRDLKASQTEALALAYIAGSCAHAAIKCQQSEDCQSQIIITDREQQQSEHVLIYSMSRGGLMVPKPFVVIWFLARRQY</sequence>
<gene>
    <name evidence="1" type="ORF">HPB48_000947</name>
</gene>
<dbReference type="EMBL" id="JABSTR010000007">
    <property type="protein sequence ID" value="KAH9374777.1"/>
    <property type="molecule type" value="Genomic_DNA"/>
</dbReference>
<dbReference type="AlphaFoldDB" id="A0A9J6GIM8"/>
<keyword evidence="2" id="KW-1185">Reference proteome</keyword>
<dbReference type="Proteomes" id="UP000821853">
    <property type="component" value="Chromosome 5"/>
</dbReference>
<evidence type="ECO:0000313" key="1">
    <source>
        <dbReference type="EMBL" id="KAH9374777.1"/>
    </source>
</evidence>
<accession>A0A9J6GIM8</accession>
<proteinExistence type="predicted"/>
<reference evidence="1 2" key="1">
    <citation type="journal article" date="2020" name="Cell">
        <title>Large-Scale Comparative Analyses of Tick Genomes Elucidate Their Genetic Diversity and Vector Capacities.</title>
        <authorList>
            <consortium name="Tick Genome and Microbiome Consortium (TIGMIC)"/>
            <person name="Jia N."/>
            <person name="Wang J."/>
            <person name="Shi W."/>
            <person name="Du L."/>
            <person name="Sun Y."/>
            <person name="Zhan W."/>
            <person name="Jiang J.F."/>
            <person name="Wang Q."/>
            <person name="Zhang B."/>
            <person name="Ji P."/>
            <person name="Bell-Sakyi L."/>
            <person name="Cui X.M."/>
            <person name="Yuan T.T."/>
            <person name="Jiang B.G."/>
            <person name="Yang W.F."/>
            <person name="Lam T.T."/>
            <person name="Chang Q.C."/>
            <person name="Ding S.J."/>
            <person name="Wang X.J."/>
            <person name="Zhu J.G."/>
            <person name="Ruan X.D."/>
            <person name="Zhao L."/>
            <person name="Wei J.T."/>
            <person name="Ye R.Z."/>
            <person name="Que T.C."/>
            <person name="Du C.H."/>
            <person name="Zhou Y.H."/>
            <person name="Cheng J.X."/>
            <person name="Dai P.F."/>
            <person name="Guo W.B."/>
            <person name="Han X.H."/>
            <person name="Huang E.J."/>
            <person name="Li L.F."/>
            <person name="Wei W."/>
            <person name="Gao Y.C."/>
            <person name="Liu J.Z."/>
            <person name="Shao H.Z."/>
            <person name="Wang X."/>
            <person name="Wang C.C."/>
            <person name="Yang T.C."/>
            <person name="Huo Q.B."/>
            <person name="Li W."/>
            <person name="Chen H.Y."/>
            <person name="Chen S.E."/>
            <person name="Zhou L.G."/>
            <person name="Ni X.B."/>
            <person name="Tian J.H."/>
            <person name="Sheng Y."/>
            <person name="Liu T."/>
            <person name="Pan Y.S."/>
            <person name="Xia L.Y."/>
            <person name="Li J."/>
            <person name="Zhao F."/>
            <person name="Cao W.C."/>
        </authorList>
    </citation>
    <scope>NUCLEOTIDE SEQUENCE [LARGE SCALE GENOMIC DNA]</scope>
    <source>
        <strain evidence="1">HaeL-2018</strain>
    </source>
</reference>
<dbReference type="VEuPathDB" id="VectorBase:HLOH_046052"/>
<name>A0A9J6GIM8_HAELO</name>
<evidence type="ECO:0000313" key="2">
    <source>
        <dbReference type="Proteomes" id="UP000821853"/>
    </source>
</evidence>
<protein>
    <submittedName>
        <fullName evidence="1">Uncharacterized protein</fullName>
    </submittedName>
</protein>